<keyword evidence="2" id="KW-0238">DNA-binding</keyword>
<organism evidence="5">
    <name type="scientific">Paenibacillus sp. SYP-B3998</name>
    <dbReference type="NCBI Taxonomy" id="2678564"/>
    <lineage>
        <taxon>Bacteria</taxon>
        <taxon>Bacillati</taxon>
        <taxon>Bacillota</taxon>
        <taxon>Bacilli</taxon>
        <taxon>Bacillales</taxon>
        <taxon>Paenibacillaceae</taxon>
        <taxon>Paenibacillus</taxon>
    </lineage>
</organism>
<name>A0A6G3ZTK2_9BACL</name>
<dbReference type="GO" id="GO:0003677">
    <property type="term" value="F:DNA binding"/>
    <property type="evidence" value="ECO:0007669"/>
    <property type="project" value="UniProtKB-KW"/>
</dbReference>
<reference evidence="5" key="1">
    <citation type="submission" date="2020-02" db="EMBL/GenBank/DDBJ databases">
        <authorList>
            <person name="Shen X.-R."/>
            <person name="Zhang Y.-X."/>
        </authorList>
    </citation>
    <scope>NUCLEOTIDE SEQUENCE</scope>
    <source>
        <strain evidence="5">SYP-B3998</strain>
    </source>
</reference>
<dbReference type="SUPFAM" id="SSF46785">
    <property type="entry name" value="Winged helix' DNA-binding domain"/>
    <property type="match status" value="1"/>
</dbReference>
<dbReference type="InterPro" id="IPR036388">
    <property type="entry name" value="WH-like_DNA-bd_sf"/>
</dbReference>
<evidence type="ECO:0000313" key="5">
    <source>
        <dbReference type="EMBL" id="NEW04747.1"/>
    </source>
</evidence>
<dbReference type="AlphaFoldDB" id="A0A6G3ZTK2"/>
<dbReference type="PANTHER" id="PTHR42756">
    <property type="entry name" value="TRANSCRIPTIONAL REGULATOR, MARR"/>
    <property type="match status" value="1"/>
</dbReference>
<dbReference type="InterPro" id="IPR000835">
    <property type="entry name" value="HTH_MarR-typ"/>
</dbReference>
<dbReference type="Gene3D" id="1.10.10.10">
    <property type="entry name" value="Winged helix-like DNA-binding domain superfamily/Winged helix DNA-binding domain"/>
    <property type="match status" value="1"/>
</dbReference>
<evidence type="ECO:0000256" key="2">
    <source>
        <dbReference type="ARBA" id="ARBA00023125"/>
    </source>
</evidence>
<dbReference type="PROSITE" id="PS50995">
    <property type="entry name" value="HTH_MARR_2"/>
    <property type="match status" value="1"/>
</dbReference>
<dbReference type="PROSITE" id="PS01117">
    <property type="entry name" value="HTH_MARR_1"/>
    <property type="match status" value="1"/>
</dbReference>
<protein>
    <submittedName>
        <fullName evidence="5">MarR family transcriptional regulator</fullName>
    </submittedName>
</protein>
<dbReference type="GO" id="GO:0003700">
    <property type="term" value="F:DNA-binding transcription factor activity"/>
    <property type="evidence" value="ECO:0007669"/>
    <property type="project" value="InterPro"/>
</dbReference>
<sequence length="138" mass="15558">MNLPESVGFLVSQLSHRMGNDLDVRLKRHGVTISQWVVLTLLSQKEGISQVEIQQRLSIEGATVTGLLNRLLKQDLIKRVPDASDRRVQRVYLTNSSKAMIEALDKEANAVNAKALEGLTQDEIAFFMRLLTRVLQNF</sequence>
<dbReference type="PANTHER" id="PTHR42756:SF1">
    <property type="entry name" value="TRANSCRIPTIONAL REPRESSOR OF EMRAB OPERON"/>
    <property type="match status" value="1"/>
</dbReference>
<feature type="domain" description="HTH marR-type" evidence="4">
    <location>
        <begin position="4"/>
        <end position="136"/>
    </location>
</feature>
<evidence type="ECO:0000256" key="1">
    <source>
        <dbReference type="ARBA" id="ARBA00023015"/>
    </source>
</evidence>
<keyword evidence="1" id="KW-0805">Transcription regulation</keyword>
<dbReference type="PRINTS" id="PR00598">
    <property type="entry name" value="HTHMARR"/>
</dbReference>
<comment type="caution">
    <text evidence="5">The sequence shown here is derived from an EMBL/GenBank/DDBJ whole genome shotgun (WGS) entry which is preliminary data.</text>
</comment>
<evidence type="ECO:0000256" key="3">
    <source>
        <dbReference type="ARBA" id="ARBA00023163"/>
    </source>
</evidence>
<gene>
    <name evidence="5" type="ORF">GK047_01765</name>
</gene>
<dbReference type="InterPro" id="IPR023187">
    <property type="entry name" value="Tscrpt_reg_MarR-type_CS"/>
</dbReference>
<dbReference type="RefSeq" id="WP_163940483.1">
    <property type="nucleotide sequence ID" value="NZ_JAAIKC010000001.1"/>
</dbReference>
<dbReference type="InterPro" id="IPR036390">
    <property type="entry name" value="WH_DNA-bd_sf"/>
</dbReference>
<keyword evidence="3" id="KW-0804">Transcription</keyword>
<accession>A0A6G3ZTK2</accession>
<dbReference type="Pfam" id="PF01047">
    <property type="entry name" value="MarR"/>
    <property type="match status" value="1"/>
</dbReference>
<proteinExistence type="predicted"/>
<dbReference type="EMBL" id="JAAIKC010000001">
    <property type="protein sequence ID" value="NEW04747.1"/>
    <property type="molecule type" value="Genomic_DNA"/>
</dbReference>
<evidence type="ECO:0000259" key="4">
    <source>
        <dbReference type="PROSITE" id="PS50995"/>
    </source>
</evidence>
<dbReference type="SMART" id="SM00347">
    <property type="entry name" value="HTH_MARR"/>
    <property type="match status" value="1"/>
</dbReference>